<name>A0A9P3L9N5_9APHY</name>
<protein>
    <submittedName>
        <fullName evidence="2">Uncharacterized protein</fullName>
    </submittedName>
</protein>
<dbReference type="AlphaFoldDB" id="A0A9P3L9N5"/>
<sequence length="141" mass="15145">MARNGIEPVAVRDIADAPPITATSDTPEASGPDPPLELLPWVPISCRGVESVIGRSVLERGYVALMQNLPYVLQDMPGARDVIQKGADGEPMWTGLPVARLRLRSVRAGVVHDTVAVYVAGWEDLVDHIVAMEILVKKEGG</sequence>
<gene>
    <name evidence="2" type="ORF">PsYK624_034080</name>
</gene>
<feature type="region of interest" description="Disordered" evidence="1">
    <location>
        <begin position="14"/>
        <end position="34"/>
    </location>
</feature>
<dbReference type="Proteomes" id="UP000703269">
    <property type="component" value="Unassembled WGS sequence"/>
</dbReference>
<evidence type="ECO:0000313" key="2">
    <source>
        <dbReference type="EMBL" id="GJE87325.1"/>
    </source>
</evidence>
<dbReference type="OrthoDB" id="10601669at2759"/>
<organism evidence="2 3">
    <name type="scientific">Phanerochaete sordida</name>
    <dbReference type="NCBI Taxonomy" id="48140"/>
    <lineage>
        <taxon>Eukaryota</taxon>
        <taxon>Fungi</taxon>
        <taxon>Dikarya</taxon>
        <taxon>Basidiomycota</taxon>
        <taxon>Agaricomycotina</taxon>
        <taxon>Agaricomycetes</taxon>
        <taxon>Polyporales</taxon>
        <taxon>Phanerochaetaceae</taxon>
        <taxon>Phanerochaete</taxon>
    </lineage>
</organism>
<dbReference type="EMBL" id="BPQB01000006">
    <property type="protein sequence ID" value="GJE87325.1"/>
    <property type="molecule type" value="Genomic_DNA"/>
</dbReference>
<evidence type="ECO:0000256" key="1">
    <source>
        <dbReference type="SAM" id="MobiDB-lite"/>
    </source>
</evidence>
<reference evidence="2 3" key="1">
    <citation type="submission" date="2021-08" db="EMBL/GenBank/DDBJ databases">
        <title>Draft Genome Sequence of Phanerochaete sordida strain YK-624.</title>
        <authorList>
            <person name="Mori T."/>
            <person name="Dohra H."/>
            <person name="Suzuki T."/>
            <person name="Kawagishi H."/>
            <person name="Hirai H."/>
        </authorList>
    </citation>
    <scope>NUCLEOTIDE SEQUENCE [LARGE SCALE GENOMIC DNA]</scope>
    <source>
        <strain evidence="2 3">YK-624</strain>
    </source>
</reference>
<accession>A0A9P3L9N5</accession>
<comment type="caution">
    <text evidence="2">The sequence shown here is derived from an EMBL/GenBank/DDBJ whole genome shotgun (WGS) entry which is preliminary data.</text>
</comment>
<evidence type="ECO:0000313" key="3">
    <source>
        <dbReference type="Proteomes" id="UP000703269"/>
    </source>
</evidence>
<proteinExistence type="predicted"/>
<keyword evidence="3" id="KW-1185">Reference proteome</keyword>